<dbReference type="AlphaFoldDB" id="A0A450TWL6"/>
<evidence type="ECO:0000313" key="1">
    <source>
        <dbReference type="EMBL" id="VFJ70259.1"/>
    </source>
</evidence>
<proteinExistence type="predicted"/>
<protein>
    <submittedName>
        <fullName evidence="2">Uncharacterized protein</fullName>
    </submittedName>
</protein>
<evidence type="ECO:0000313" key="2">
    <source>
        <dbReference type="EMBL" id="VFJ73447.1"/>
    </source>
</evidence>
<name>A0A450TWL6_9GAMM</name>
<reference evidence="2" key="1">
    <citation type="submission" date="2019-02" db="EMBL/GenBank/DDBJ databases">
        <authorList>
            <person name="Gruber-Vodicka R. H."/>
            <person name="Seah K. B. B."/>
        </authorList>
    </citation>
    <scope>NUCLEOTIDE SEQUENCE</scope>
    <source>
        <strain evidence="2">BECK_BZ163</strain>
        <strain evidence="3">BECK_BZ164</strain>
        <strain evidence="1">BECK_BZ165</strain>
    </source>
</reference>
<accession>A0A450TWL6</accession>
<dbReference type="EMBL" id="CAADFA010000550">
    <property type="protein sequence ID" value="VFJ70259.1"/>
    <property type="molecule type" value="Genomic_DNA"/>
</dbReference>
<dbReference type="EMBL" id="CAADFL010000144">
    <property type="protein sequence ID" value="VFK10558.1"/>
    <property type="molecule type" value="Genomic_DNA"/>
</dbReference>
<evidence type="ECO:0000313" key="3">
    <source>
        <dbReference type="EMBL" id="VFK10558.1"/>
    </source>
</evidence>
<sequence length="80" mass="8807">MLVSFAQTASIDITGSQSMALFHMIDAVRPGGLTGILPASPAGYRELLCTTIRPLLVFRARFPAYDGTTKTQRREEEEFS</sequence>
<dbReference type="EMBL" id="CAADEZ010000719">
    <property type="protein sequence ID" value="VFJ73447.1"/>
    <property type="molecule type" value="Genomic_DNA"/>
</dbReference>
<organism evidence="2">
    <name type="scientific">Candidatus Kentrum sp. FM</name>
    <dbReference type="NCBI Taxonomy" id="2126340"/>
    <lineage>
        <taxon>Bacteria</taxon>
        <taxon>Pseudomonadati</taxon>
        <taxon>Pseudomonadota</taxon>
        <taxon>Gammaproteobacteria</taxon>
        <taxon>Candidatus Kentrum</taxon>
    </lineage>
</organism>
<gene>
    <name evidence="2" type="ORF">BECKFM1743A_GA0114220_107191</name>
    <name evidence="3" type="ORF">BECKFM1743B_GA0114221_101447</name>
    <name evidence="1" type="ORF">BECKFM1743C_GA0114222_105501</name>
</gene>